<evidence type="ECO:0000256" key="3">
    <source>
        <dbReference type="PROSITE-ProRule" id="PRU00339"/>
    </source>
</evidence>
<dbReference type="STRING" id="1764295.A0A5B8MEV3"/>
<proteinExistence type="predicted"/>
<keyword evidence="5" id="KW-1185">Reference proteome</keyword>
<protein>
    <submittedName>
        <fullName evidence="4">TPR repeat domain-containing protein</fullName>
    </submittedName>
</protein>
<reference evidence="4 5" key="1">
    <citation type="submission" date="2018-07" db="EMBL/GenBank/DDBJ databases">
        <title>The complete nuclear genome of the prasinophyte Chloropicon primus (CCMP1205).</title>
        <authorList>
            <person name="Pombert J.-F."/>
            <person name="Otis C."/>
            <person name="Turmel M."/>
            <person name="Lemieux C."/>
        </authorList>
    </citation>
    <scope>NUCLEOTIDE SEQUENCE [LARGE SCALE GENOMIC DNA]</scope>
    <source>
        <strain evidence="4 5">CCMP1205</strain>
    </source>
</reference>
<organism evidence="4 5">
    <name type="scientific">Chloropicon primus</name>
    <dbReference type="NCBI Taxonomy" id="1764295"/>
    <lineage>
        <taxon>Eukaryota</taxon>
        <taxon>Viridiplantae</taxon>
        <taxon>Chlorophyta</taxon>
        <taxon>Chloropicophyceae</taxon>
        <taxon>Chloropicales</taxon>
        <taxon>Chloropicaceae</taxon>
        <taxon>Chloropicon</taxon>
    </lineage>
</organism>
<dbReference type="AlphaFoldDB" id="A0A5B8MEV3"/>
<dbReference type="Pfam" id="PF13432">
    <property type="entry name" value="TPR_16"/>
    <property type="match status" value="2"/>
</dbReference>
<keyword evidence="2 3" id="KW-0802">TPR repeat</keyword>
<evidence type="ECO:0000256" key="2">
    <source>
        <dbReference type="ARBA" id="ARBA00022803"/>
    </source>
</evidence>
<accession>A0A5B8MEV3</accession>
<dbReference type="Proteomes" id="UP000316726">
    <property type="component" value="Chromosome 2"/>
</dbReference>
<dbReference type="SMART" id="SM00028">
    <property type="entry name" value="TPR"/>
    <property type="match status" value="3"/>
</dbReference>
<feature type="repeat" description="TPR" evidence="3">
    <location>
        <begin position="74"/>
        <end position="107"/>
    </location>
</feature>
<dbReference type="OrthoDB" id="421121at2759"/>
<evidence type="ECO:0000313" key="4">
    <source>
        <dbReference type="EMBL" id="QDZ18927.1"/>
    </source>
</evidence>
<dbReference type="EMBL" id="CP031035">
    <property type="protein sequence ID" value="QDZ18927.1"/>
    <property type="molecule type" value="Genomic_DNA"/>
</dbReference>
<dbReference type="InterPro" id="IPR019734">
    <property type="entry name" value="TPR_rpt"/>
</dbReference>
<dbReference type="Pfam" id="PF00515">
    <property type="entry name" value="TPR_1"/>
    <property type="match status" value="1"/>
</dbReference>
<dbReference type="Gene3D" id="1.25.40.10">
    <property type="entry name" value="Tetratricopeptide repeat domain"/>
    <property type="match status" value="1"/>
</dbReference>
<dbReference type="SUPFAM" id="SSF48452">
    <property type="entry name" value="TPR-like"/>
    <property type="match status" value="1"/>
</dbReference>
<gene>
    <name evidence="4" type="ORF">A3770_02p14450</name>
</gene>
<evidence type="ECO:0000256" key="1">
    <source>
        <dbReference type="ARBA" id="ARBA00022737"/>
    </source>
</evidence>
<keyword evidence="1" id="KW-0677">Repeat</keyword>
<evidence type="ECO:0000313" key="5">
    <source>
        <dbReference type="Proteomes" id="UP000316726"/>
    </source>
</evidence>
<dbReference type="InterPro" id="IPR050498">
    <property type="entry name" value="Ycf3"/>
</dbReference>
<dbReference type="PANTHER" id="PTHR44858:SF17">
    <property type="match status" value="1"/>
</dbReference>
<dbReference type="PANTHER" id="PTHR44858">
    <property type="entry name" value="TETRATRICOPEPTIDE REPEAT PROTEIN 6"/>
    <property type="match status" value="1"/>
</dbReference>
<feature type="repeat" description="TPR" evidence="3">
    <location>
        <begin position="108"/>
        <end position="141"/>
    </location>
</feature>
<dbReference type="PROSITE" id="PS50005">
    <property type="entry name" value="TPR"/>
    <property type="match status" value="2"/>
</dbReference>
<sequence length="271" mass="30679">MPSSGGEVETVTIKPELLPDFTSFDRSDPDLRRVYEMIQGALRAENVVEEEARWTEVIERYGSNGSNWANDAVGRAYGNRGNCRSRQGRFEEAIGDYNKSIELCPYSVDPVLNRGVAYEGIKEYKLAIEDYKAVLDVSPSDPAAWNNFGNANAALQNWEVAEDAFKKATSMSDVNFFSFAAVNYSIVLFQRGKDEEAIRELRKILIKYPSFTDARAALAVALWLNGDRSGAETAWYRVEDSRYADTVWLTELRHWPPRLVQGMKDFRTIST</sequence>
<dbReference type="InterPro" id="IPR011990">
    <property type="entry name" value="TPR-like_helical_dom_sf"/>
</dbReference>
<name>A0A5B8MEV3_9CHLO</name>